<organism evidence="10 11">
    <name type="scientific">Sphaerosporella brunnea</name>
    <dbReference type="NCBI Taxonomy" id="1250544"/>
    <lineage>
        <taxon>Eukaryota</taxon>
        <taxon>Fungi</taxon>
        <taxon>Dikarya</taxon>
        <taxon>Ascomycota</taxon>
        <taxon>Pezizomycotina</taxon>
        <taxon>Pezizomycetes</taxon>
        <taxon>Pezizales</taxon>
        <taxon>Pyronemataceae</taxon>
        <taxon>Sphaerosporella</taxon>
    </lineage>
</organism>
<evidence type="ECO:0000256" key="1">
    <source>
        <dbReference type="ARBA" id="ARBA00004567"/>
    </source>
</evidence>
<comment type="similarity">
    <text evidence="2 9">Belongs to the nucleoporin Nup85 family.</text>
</comment>
<comment type="subunit">
    <text evidence="9">Component of the nuclear pore complex (NPC).</text>
</comment>
<comment type="function">
    <text evidence="9">Functions as a component of the nuclear pore complex (NPC).</text>
</comment>
<keyword evidence="7 9" id="KW-0906">Nuclear pore complex</keyword>
<name>A0A5J5F2P5_9PEZI</name>
<dbReference type="GO" id="GO:0045893">
    <property type="term" value="P:positive regulation of DNA-templated transcription"/>
    <property type="evidence" value="ECO:0007669"/>
    <property type="project" value="TreeGrafter"/>
</dbReference>
<keyword evidence="9" id="KW-0472">Membrane</keyword>
<dbReference type="GO" id="GO:0031080">
    <property type="term" value="C:nuclear pore outer ring"/>
    <property type="evidence" value="ECO:0007669"/>
    <property type="project" value="TreeGrafter"/>
</dbReference>
<dbReference type="GO" id="GO:0031965">
    <property type="term" value="C:nuclear membrane"/>
    <property type="evidence" value="ECO:0007669"/>
    <property type="project" value="UniProtKB-UniRule"/>
</dbReference>
<evidence type="ECO:0000313" key="10">
    <source>
        <dbReference type="EMBL" id="KAA8910279.1"/>
    </source>
</evidence>
<dbReference type="EMBL" id="VXIS01000048">
    <property type="protein sequence ID" value="KAA8910279.1"/>
    <property type="molecule type" value="Genomic_DNA"/>
</dbReference>
<reference evidence="10 11" key="1">
    <citation type="submission" date="2019-09" db="EMBL/GenBank/DDBJ databases">
        <title>Draft genome of the ectomycorrhizal ascomycete Sphaerosporella brunnea.</title>
        <authorList>
            <consortium name="DOE Joint Genome Institute"/>
            <person name="Benucci G.M."/>
            <person name="Marozzi G."/>
            <person name="Antonielli L."/>
            <person name="Sanchez S."/>
            <person name="Marco P."/>
            <person name="Wang X."/>
            <person name="Falini L.B."/>
            <person name="Barry K."/>
            <person name="Haridas S."/>
            <person name="Lipzen A."/>
            <person name="Labutti K."/>
            <person name="Grigoriev I.V."/>
            <person name="Murat C."/>
            <person name="Martin F."/>
            <person name="Albertini E."/>
            <person name="Donnini D."/>
            <person name="Bonito G."/>
        </authorList>
    </citation>
    <scope>NUCLEOTIDE SEQUENCE [LARGE SCALE GENOMIC DNA]</scope>
    <source>
        <strain evidence="10 11">Sb_GMNB300</strain>
    </source>
</reference>
<dbReference type="PANTHER" id="PTHR13373:SF21">
    <property type="entry name" value="NUCLEAR PORE COMPLEX PROTEIN NUP85"/>
    <property type="match status" value="1"/>
</dbReference>
<keyword evidence="6 9" id="KW-0811">Translocation</keyword>
<proteinExistence type="inferred from homology"/>
<evidence type="ECO:0000256" key="7">
    <source>
        <dbReference type="ARBA" id="ARBA00023132"/>
    </source>
</evidence>
<evidence type="ECO:0000313" key="11">
    <source>
        <dbReference type="Proteomes" id="UP000326924"/>
    </source>
</evidence>
<comment type="subcellular location">
    <subcellularLocation>
        <location evidence="1 9">Nucleus</location>
        <location evidence="1 9">Nuclear pore complex</location>
    </subcellularLocation>
</comment>
<sequence length="439" mass="48128">MWTREVNSPQAFEEDQFEESYEGYELQHLSQGQYHSLVNHRRQLQLAQLASVMETIADNRPINPTDSLEITAGGAMAFDPSFIDQLAKYSPLVGAAVVEIGGWGGWVKRETTPKEPTDGGTMGFLDEEDLAVLETGAEEVDLPAKAAEDLLRQYASSLFGTTWVNEDAEIEGWQIGMNVLKRTKDGKELASSLLTQLPLTSTPRVEKLLKHTTEQGLEQTASDIAFNWATHLQSNTQNYGDILHFLALAASFNADARKKLHEITTFLLEQSLLSSGPFPAKNETDPRLQHLLSSPSECASEILRFEISGYAALRTFYALRESAPGTAVKALTAVIRAAGEPIDGGVWDKEWESPVEPTVLPAVLRELLTCADAIGVTEALDVCKVLTDWEACGESLRKASVEVGPEGSWVDLGNQGDVVKRVRQRLCGVLARGWLKSGE</sequence>
<protein>
    <recommendedName>
        <fullName evidence="9">Nuclear pore complex protein Nup85</fullName>
    </recommendedName>
</protein>
<dbReference type="GO" id="GO:0006606">
    <property type="term" value="P:protein import into nucleus"/>
    <property type="evidence" value="ECO:0007669"/>
    <property type="project" value="TreeGrafter"/>
</dbReference>
<dbReference type="Pfam" id="PF07575">
    <property type="entry name" value="Nucleopor_Nup85"/>
    <property type="match status" value="1"/>
</dbReference>
<evidence type="ECO:0000256" key="6">
    <source>
        <dbReference type="ARBA" id="ARBA00023010"/>
    </source>
</evidence>
<dbReference type="OrthoDB" id="5422384at2759"/>
<dbReference type="PANTHER" id="PTHR13373">
    <property type="entry name" value="FROUNT PROTEIN-RELATED"/>
    <property type="match status" value="1"/>
</dbReference>
<dbReference type="GO" id="GO:0017056">
    <property type="term" value="F:structural constituent of nuclear pore"/>
    <property type="evidence" value="ECO:0007669"/>
    <property type="project" value="TreeGrafter"/>
</dbReference>
<comment type="caution">
    <text evidence="10">The sequence shown here is derived from an EMBL/GenBank/DDBJ whole genome shotgun (WGS) entry which is preliminary data.</text>
</comment>
<dbReference type="InParanoid" id="A0A5J5F2P5"/>
<keyword evidence="5 9" id="KW-0653">Protein transport</keyword>
<evidence type="ECO:0000256" key="3">
    <source>
        <dbReference type="ARBA" id="ARBA00022448"/>
    </source>
</evidence>
<dbReference type="AlphaFoldDB" id="A0A5J5F2P5"/>
<evidence type="ECO:0000256" key="9">
    <source>
        <dbReference type="RuleBase" id="RU365073"/>
    </source>
</evidence>
<keyword evidence="11" id="KW-1185">Reference proteome</keyword>
<evidence type="ECO:0000256" key="4">
    <source>
        <dbReference type="ARBA" id="ARBA00022816"/>
    </source>
</evidence>
<keyword evidence="4 9" id="KW-0509">mRNA transport</keyword>
<keyword evidence="3 9" id="KW-0813">Transport</keyword>
<accession>A0A5J5F2P5</accession>
<dbReference type="GO" id="GO:0006406">
    <property type="term" value="P:mRNA export from nucleus"/>
    <property type="evidence" value="ECO:0007669"/>
    <property type="project" value="TreeGrafter"/>
</dbReference>
<evidence type="ECO:0000256" key="5">
    <source>
        <dbReference type="ARBA" id="ARBA00022927"/>
    </source>
</evidence>
<dbReference type="Proteomes" id="UP000326924">
    <property type="component" value="Unassembled WGS sequence"/>
</dbReference>
<keyword evidence="8 9" id="KW-0539">Nucleus</keyword>
<evidence type="ECO:0000256" key="8">
    <source>
        <dbReference type="ARBA" id="ARBA00023242"/>
    </source>
</evidence>
<dbReference type="InterPro" id="IPR011502">
    <property type="entry name" value="Nucleoporin_Nup85"/>
</dbReference>
<gene>
    <name evidence="10" type="ORF">FN846DRAFT_775426</name>
</gene>
<evidence type="ECO:0000256" key="2">
    <source>
        <dbReference type="ARBA" id="ARBA00005573"/>
    </source>
</evidence>